<name>A0AAQ3KEG1_9LILI</name>
<evidence type="ECO:0000313" key="8">
    <source>
        <dbReference type="Proteomes" id="UP001327560"/>
    </source>
</evidence>
<dbReference type="InterPro" id="IPR007656">
    <property type="entry name" value="GTD-bd"/>
</dbReference>
<evidence type="ECO:0000256" key="4">
    <source>
        <dbReference type="ARBA" id="ARBA00023136"/>
    </source>
</evidence>
<keyword evidence="5" id="KW-0175">Coiled coil</keyword>
<dbReference type="PANTHER" id="PTHR31422:SF1">
    <property type="entry name" value="GTD-BINDING DOMAIN-CONTAINING PROTEIN"/>
    <property type="match status" value="1"/>
</dbReference>
<evidence type="ECO:0000256" key="2">
    <source>
        <dbReference type="ARBA" id="ARBA00022692"/>
    </source>
</evidence>
<evidence type="ECO:0000256" key="5">
    <source>
        <dbReference type="SAM" id="Coils"/>
    </source>
</evidence>
<evidence type="ECO:0000256" key="3">
    <source>
        <dbReference type="ARBA" id="ARBA00022989"/>
    </source>
</evidence>
<dbReference type="PROSITE" id="PS51775">
    <property type="entry name" value="GTD_BINDING"/>
    <property type="match status" value="1"/>
</dbReference>
<dbReference type="GO" id="GO:0016020">
    <property type="term" value="C:membrane"/>
    <property type="evidence" value="ECO:0007669"/>
    <property type="project" value="UniProtKB-SubCell"/>
</dbReference>
<keyword evidence="2" id="KW-0812">Transmembrane</keyword>
<reference evidence="7 8" key="1">
    <citation type="submission" date="2023-10" db="EMBL/GenBank/DDBJ databases">
        <title>Chromosome-scale genome assembly provides insights into flower coloration mechanisms of Canna indica.</title>
        <authorList>
            <person name="Li C."/>
        </authorList>
    </citation>
    <scope>NUCLEOTIDE SEQUENCE [LARGE SCALE GENOMIC DNA]</scope>
    <source>
        <tissue evidence="7">Flower</tissue>
    </source>
</reference>
<protein>
    <recommendedName>
        <fullName evidence="6">GTD-binding domain-containing protein</fullName>
    </recommendedName>
</protein>
<dbReference type="AlphaFoldDB" id="A0AAQ3KEG1"/>
<dbReference type="EMBL" id="CP136893">
    <property type="protein sequence ID" value="WOL05543.1"/>
    <property type="molecule type" value="Genomic_DNA"/>
</dbReference>
<keyword evidence="3" id="KW-1133">Transmembrane helix</keyword>
<dbReference type="Proteomes" id="UP001327560">
    <property type="component" value="Chromosome 4"/>
</dbReference>
<feature type="domain" description="GTD-binding" evidence="6">
    <location>
        <begin position="4"/>
        <end position="103"/>
    </location>
</feature>
<organism evidence="7 8">
    <name type="scientific">Canna indica</name>
    <name type="common">Indian-shot</name>
    <dbReference type="NCBI Taxonomy" id="4628"/>
    <lineage>
        <taxon>Eukaryota</taxon>
        <taxon>Viridiplantae</taxon>
        <taxon>Streptophyta</taxon>
        <taxon>Embryophyta</taxon>
        <taxon>Tracheophyta</taxon>
        <taxon>Spermatophyta</taxon>
        <taxon>Magnoliopsida</taxon>
        <taxon>Liliopsida</taxon>
        <taxon>Zingiberales</taxon>
        <taxon>Cannaceae</taxon>
        <taxon>Canna</taxon>
    </lineage>
</organism>
<dbReference type="PANTHER" id="PTHR31422">
    <property type="entry name" value="BNAANNG28530D PROTEIN"/>
    <property type="match status" value="1"/>
</dbReference>
<proteinExistence type="predicted"/>
<dbReference type="GO" id="GO:0080115">
    <property type="term" value="F:myosin XI tail binding"/>
    <property type="evidence" value="ECO:0007669"/>
    <property type="project" value="UniProtKB-ARBA"/>
</dbReference>
<evidence type="ECO:0000259" key="6">
    <source>
        <dbReference type="PROSITE" id="PS51775"/>
    </source>
</evidence>
<accession>A0AAQ3KEG1</accession>
<sequence length="333" mass="38444">MAEAEVTALREAFRNQSATLRRLYAELEEERKAASSGAAEALSMIARLQEEKAAAKMEACHYRRIAEEKLQHADESLEILKELFFQKEMENASLKYHLQQILSLVRASDRRRLSKGGTFLRKTSLPRHLSLPATKLEELTSFEADSQSVYLSSGENLEKITEENDSTDVDRSARWSAVKKMLKEKKITSSDEIQVTAAIVPVKLQEMPGCSWRIEMNGYENEHSFSRTRSASFDLGEQKLNSREEEAWEEAPVTCPFQTDIEQLKKQMQQLEDDIRKMKHEELERGREHSQLRRIVEQLDGMKSHVISRNVKGHQEDDPRLSCLREAMLTFWI</sequence>
<comment type="subcellular location">
    <subcellularLocation>
        <location evidence="1">Membrane</location>
    </subcellularLocation>
</comment>
<evidence type="ECO:0000313" key="7">
    <source>
        <dbReference type="EMBL" id="WOL05543.1"/>
    </source>
</evidence>
<keyword evidence="4" id="KW-0472">Membrane</keyword>
<dbReference type="Pfam" id="PF04576">
    <property type="entry name" value="Zein-binding"/>
    <property type="match status" value="1"/>
</dbReference>
<evidence type="ECO:0000256" key="1">
    <source>
        <dbReference type="ARBA" id="ARBA00004370"/>
    </source>
</evidence>
<feature type="coiled-coil region" evidence="5">
    <location>
        <begin position="10"/>
        <end position="83"/>
    </location>
</feature>
<gene>
    <name evidence="7" type="ORF">Cni_G14272</name>
</gene>
<keyword evidence="8" id="KW-1185">Reference proteome</keyword>